<evidence type="ECO:0000256" key="6">
    <source>
        <dbReference type="ARBA" id="ARBA00023268"/>
    </source>
</evidence>
<dbReference type="STRING" id="1008459.TASI_0892"/>
<keyword evidence="3" id="KW-0677">Repeat</keyword>
<dbReference type="Gene3D" id="1.10.3090.10">
    <property type="entry name" value="cca-adding enzyme, domain 2"/>
    <property type="match status" value="1"/>
</dbReference>
<name>G4Q9P5_TAYAM</name>
<evidence type="ECO:0000256" key="7">
    <source>
        <dbReference type="HAMAP-Rule" id="MF_00277"/>
    </source>
</evidence>
<dbReference type="SMART" id="SM00471">
    <property type="entry name" value="HDc"/>
    <property type="match status" value="1"/>
</dbReference>
<evidence type="ECO:0000256" key="2">
    <source>
        <dbReference type="ARBA" id="ARBA00022695"/>
    </source>
</evidence>
<dbReference type="InterPro" id="IPR013546">
    <property type="entry name" value="PII_UdlTrfase/GS_AdlTrfase"/>
</dbReference>
<comment type="activity regulation">
    <text evidence="7">Uridylyltransferase (UTase) activity is inhibited by glutamine, while glutamine activates uridylyl-removing (UR) activity.</text>
</comment>
<evidence type="ECO:0000313" key="11">
    <source>
        <dbReference type="Proteomes" id="UP000009284"/>
    </source>
</evidence>
<comment type="catalytic activity">
    <reaction evidence="7">
        <text>[protein-PII]-uridylyl-L-tyrosine + H2O = [protein-PII]-L-tyrosine + UMP + H(+)</text>
        <dbReference type="Rhea" id="RHEA:48600"/>
        <dbReference type="Rhea" id="RHEA-COMP:12147"/>
        <dbReference type="Rhea" id="RHEA-COMP:12148"/>
        <dbReference type="ChEBI" id="CHEBI:15377"/>
        <dbReference type="ChEBI" id="CHEBI:15378"/>
        <dbReference type="ChEBI" id="CHEBI:46858"/>
        <dbReference type="ChEBI" id="CHEBI:57865"/>
        <dbReference type="ChEBI" id="CHEBI:90602"/>
    </reaction>
</comment>
<dbReference type="Proteomes" id="UP000009284">
    <property type="component" value="Chromosome"/>
</dbReference>
<evidence type="ECO:0000256" key="3">
    <source>
        <dbReference type="ARBA" id="ARBA00022737"/>
    </source>
</evidence>
<evidence type="ECO:0000313" key="10">
    <source>
        <dbReference type="EMBL" id="AEP36661.1"/>
    </source>
</evidence>
<feature type="domain" description="ACT" evidence="8">
    <location>
        <begin position="779"/>
        <end position="850"/>
    </location>
</feature>
<dbReference type="HOGENOM" id="CLU_012833_0_0_4"/>
<dbReference type="HAMAP" id="MF_00277">
    <property type="entry name" value="PII_uridylyl_transf"/>
    <property type="match status" value="1"/>
</dbReference>
<evidence type="ECO:0000259" key="9">
    <source>
        <dbReference type="PROSITE" id="PS51831"/>
    </source>
</evidence>
<reference key="1">
    <citation type="submission" date="2011-09" db="EMBL/GenBank/DDBJ databases">
        <title>Genomic characterization of the Taylorella genus.</title>
        <authorList>
            <person name="Hebert L."/>
            <person name="Moumen B."/>
            <person name="Pons N."/>
            <person name="Duquesne F."/>
            <person name="Breuil M.-F."/>
            <person name="Goux D."/>
            <person name="Batto J.-M."/>
            <person name="Renault P."/>
            <person name="Laugier C."/>
            <person name="Petry S."/>
        </authorList>
    </citation>
    <scope>NUCLEOTIDE SEQUENCE</scope>
    <source>
        <strain>MCE3</strain>
    </source>
</reference>
<accession>G4Q9P5</accession>
<keyword evidence="6 7" id="KW-0511">Multifunctional enzyme</keyword>
<dbReference type="PROSITE" id="PS51671">
    <property type="entry name" value="ACT"/>
    <property type="match status" value="2"/>
</dbReference>
<evidence type="ECO:0000256" key="1">
    <source>
        <dbReference type="ARBA" id="ARBA00022679"/>
    </source>
</evidence>
<comment type="domain">
    <text evidence="7">Has four distinct domains: an N-terminal nucleotidyltransferase (NT) domain responsible for UTase activity, a central HD domain that encodes UR activity, and two C-terminal ACT domains that seem to have a role in glutamine sensing.</text>
</comment>
<dbReference type="InterPro" id="IPR006674">
    <property type="entry name" value="HD_domain"/>
</dbReference>
<dbReference type="InterPro" id="IPR043519">
    <property type="entry name" value="NT_sf"/>
</dbReference>
<dbReference type="EC" id="2.7.7.59" evidence="7"/>
<dbReference type="GO" id="GO:0008773">
    <property type="term" value="F:[protein-PII] uridylyltransferase activity"/>
    <property type="evidence" value="ECO:0007669"/>
    <property type="project" value="UniProtKB-UniRule"/>
</dbReference>
<dbReference type="GO" id="GO:0006808">
    <property type="term" value="P:regulation of nitrogen utilization"/>
    <property type="evidence" value="ECO:0007669"/>
    <property type="project" value="UniProtKB-UniRule"/>
</dbReference>
<dbReference type="AlphaFoldDB" id="G4Q9P5"/>
<proteinExistence type="inferred from homology"/>
<dbReference type="eggNOG" id="COG2844">
    <property type="taxonomic scope" value="Bacteria"/>
</dbReference>
<gene>
    <name evidence="7" type="primary">glnD</name>
    <name evidence="10" type="ordered locus">TASI_0892</name>
</gene>
<reference evidence="10 11" key="2">
    <citation type="journal article" date="2012" name="PLoS ONE">
        <title>Genomic characterization of the taylorella genus.</title>
        <authorList>
            <person name="Hebert L."/>
            <person name="Moumen B."/>
            <person name="Pons N."/>
            <person name="Duquesne F."/>
            <person name="Breuil M.F."/>
            <person name="Goux D."/>
            <person name="Batto J.M."/>
            <person name="Laugier C."/>
            <person name="Renault P."/>
            <person name="Petry S."/>
        </authorList>
    </citation>
    <scope>NUCLEOTIDE SEQUENCE [LARGE SCALE GENOMIC DNA]</scope>
    <source>
        <strain evidence="10 11">MCE3</strain>
    </source>
</reference>
<dbReference type="CDD" id="cd04900">
    <property type="entry name" value="ACT_UUR-like_1"/>
    <property type="match status" value="1"/>
</dbReference>
<keyword evidence="1 7" id="KW-0808">Transferase</keyword>
<dbReference type="PIRSF" id="PIRSF006288">
    <property type="entry name" value="PII_uridyltransf"/>
    <property type="match status" value="1"/>
</dbReference>
<evidence type="ECO:0000259" key="8">
    <source>
        <dbReference type="PROSITE" id="PS51671"/>
    </source>
</evidence>
<protein>
    <recommendedName>
        <fullName evidence="7">Bifunctional uridylyltransferase/uridylyl-removing enzyme</fullName>
        <shortName evidence="7">UTase/UR</shortName>
    </recommendedName>
    <alternativeName>
        <fullName evidence="7">Bifunctional [protein-PII] modification enzyme</fullName>
    </alternativeName>
    <alternativeName>
        <fullName evidence="7">Bifunctional nitrogen sensor protein</fullName>
    </alternativeName>
    <domain>
        <recommendedName>
            <fullName evidence="7">[Protein-PII] uridylyltransferase</fullName>
            <shortName evidence="7">PII uridylyltransferase</shortName>
            <shortName evidence="7">UTase</shortName>
            <ecNumber evidence="7">2.7.7.59</ecNumber>
        </recommendedName>
    </domain>
    <domain>
        <recommendedName>
            <fullName evidence="7">[Protein-PII]-UMP uridylyl-removing enzyme</fullName>
            <shortName evidence="7">UR</shortName>
            <ecNumber evidence="7">3.1.4.-</ecNumber>
        </recommendedName>
    </domain>
</protein>
<dbReference type="KEGG" id="tas:TASI_0892"/>
<dbReference type="CDD" id="cd00077">
    <property type="entry name" value="HDc"/>
    <property type="match status" value="1"/>
</dbReference>
<evidence type="ECO:0000256" key="5">
    <source>
        <dbReference type="ARBA" id="ARBA00022842"/>
    </source>
</evidence>
<dbReference type="PROSITE" id="PS51831">
    <property type="entry name" value="HD"/>
    <property type="match status" value="1"/>
</dbReference>
<dbReference type="Pfam" id="PF08335">
    <property type="entry name" value="GlnD_UR_UTase"/>
    <property type="match status" value="1"/>
</dbReference>
<feature type="region of interest" description="Uridylyltransferase" evidence="7">
    <location>
        <begin position="1"/>
        <end position="306"/>
    </location>
</feature>
<organism evidence="10 11">
    <name type="scientific">Taylorella asinigenitalis (strain MCE3)</name>
    <dbReference type="NCBI Taxonomy" id="1008459"/>
    <lineage>
        <taxon>Bacteria</taxon>
        <taxon>Pseudomonadati</taxon>
        <taxon>Pseudomonadota</taxon>
        <taxon>Betaproteobacteria</taxon>
        <taxon>Burkholderiales</taxon>
        <taxon>Alcaligenaceae</taxon>
        <taxon>Taylorella</taxon>
    </lineage>
</organism>
<comment type="caution">
    <text evidence="7">Lacks conserved residue(s) required for the propagation of feature annotation.</text>
</comment>
<dbReference type="InterPro" id="IPR003607">
    <property type="entry name" value="HD/PDEase_dom"/>
</dbReference>
<comment type="cofactor">
    <cofactor evidence="7">
        <name>Mg(2+)</name>
        <dbReference type="ChEBI" id="CHEBI:18420"/>
    </cofactor>
</comment>
<feature type="domain" description="HD" evidence="9">
    <location>
        <begin position="425"/>
        <end position="541"/>
    </location>
</feature>
<dbReference type="PANTHER" id="PTHR47320">
    <property type="entry name" value="BIFUNCTIONAL URIDYLYLTRANSFERASE/URIDYLYL-REMOVING ENZYME"/>
    <property type="match status" value="1"/>
</dbReference>
<dbReference type="SUPFAM" id="SSF81301">
    <property type="entry name" value="Nucleotidyltransferase"/>
    <property type="match status" value="1"/>
</dbReference>
<dbReference type="SUPFAM" id="SSF109604">
    <property type="entry name" value="HD-domain/PDEase-like"/>
    <property type="match status" value="1"/>
</dbReference>
<dbReference type="Pfam" id="PF01966">
    <property type="entry name" value="HD"/>
    <property type="match status" value="1"/>
</dbReference>
<sequence length="850" mass="99070">MELLKKRETLDSKFLNKDLSPKEYLSLWSSLIDQEILHIANEKLNPNEYTVLAVGRYGAGELFPFSDIDLLILVPEESINLQQIEDFFSEIWNLGIKISPLVHTENSVHESIATDNMLETSILTARYLYGSTEKYKSVKSKFQNGHDPKKFFYKKIIERNRRHEKYDNSPYALEPNCKETPGALRDLDLVKWLALSNGLKPDWDALVEANLLSSKEAKVLAICEEDFNRLRILLHLLNKKADDRLLFHLQDEVAIFFDKLQEGRRPSEPFMQSYYKVSSQVILITEFFIKALELQINESEEKEIISLDEDFVLENNFLKLKHADAFKKAPELILKAFYYLQTKAEINDFSLELQRQIWSHRKLIDADVIERKDINQIFIHILSYPEGIVRTIRRLDKFKVLHRIIPQFNNISGQMQYDLYHAYTVDQHTLQVIKFLRRFTMPEYDNDHPLAAKIMRDFSNSWLLYTAAIYHDIAKGRGGDHSELGAQDISEYAIRIGLDESDRELLVFLVRNHLLMSTYAQKKDTSHPEIVLEFVNSIKNIRYLNALYLLTIADIKGTNPKLWNSWRANLIDKLYEQASQFIHKESEEVKGGNIATRKNEALNFIDFKSEDQNYKKSIQELWGSFGADYFYRNEAKVIAWHANSILNAKSKALPLVFCESLSDDHFRVGIWAKDRPRLFLDILGFFHKHKINILDAKIHTSTNGFALDTIICEFGPYTEMYRDKVKFIEKALSEDIATSKDSVIPEQSLPINKEMRRMKVFPIRPEVNIEQKNNSSSFVMTIISNDRPGILYHIAKLLDSNEINLEMAKILTLGQRVEDVFLISSEKLYEESFRNKLIDEIYLYLQSIIP</sequence>
<dbReference type="OrthoDB" id="9758038at2"/>
<dbReference type="InterPro" id="IPR002912">
    <property type="entry name" value="ACT_dom"/>
</dbReference>
<dbReference type="GO" id="GO:0008081">
    <property type="term" value="F:phosphoric diester hydrolase activity"/>
    <property type="evidence" value="ECO:0007669"/>
    <property type="project" value="UniProtKB-UniRule"/>
</dbReference>
<evidence type="ECO:0000256" key="4">
    <source>
        <dbReference type="ARBA" id="ARBA00022801"/>
    </source>
</evidence>
<dbReference type="PANTHER" id="PTHR47320:SF1">
    <property type="entry name" value="BIFUNCTIONAL URIDYLYLTRANSFERASE_URIDYLYL-REMOVING ENZYME"/>
    <property type="match status" value="1"/>
</dbReference>
<dbReference type="EMBL" id="CP003059">
    <property type="protein sequence ID" value="AEP36661.1"/>
    <property type="molecule type" value="Genomic_DNA"/>
</dbReference>
<keyword evidence="11" id="KW-1185">Reference proteome</keyword>
<comment type="function">
    <text evidence="7">Modifies, by uridylylation and deuridylylation, the PII regulatory proteins (GlnB and homologs), in response to the nitrogen status of the cell that GlnD senses through the glutamine level. Under low glutamine levels, catalyzes the conversion of the PII proteins and UTP to PII-UMP and PPi, while under higher glutamine levels, GlnD hydrolyzes PII-UMP to PII and UMP (deuridylylation). Thus, controls uridylylation state and activity of the PII proteins, and plays an important role in the regulation of nitrogen assimilation and metabolism.</text>
</comment>
<keyword evidence="5 7" id="KW-0460">Magnesium</keyword>
<dbReference type="InterPro" id="IPR045865">
    <property type="entry name" value="ACT-like_dom_sf"/>
</dbReference>
<comment type="catalytic activity">
    <reaction evidence="7">
        <text>[protein-PII]-L-tyrosine + UTP = [protein-PII]-uridylyl-L-tyrosine + diphosphate</text>
        <dbReference type="Rhea" id="RHEA:13673"/>
        <dbReference type="Rhea" id="RHEA-COMP:12147"/>
        <dbReference type="Rhea" id="RHEA-COMP:12148"/>
        <dbReference type="ChEBI" id="CHEBI:33019"/>
        <dbReference type="ChEBI" id="CHEBI:46398"/>
        <dbReference type="ChEBI" id="CHEBI:46858"/>
        <dbReference type="ChEBI" id="CHEBI:90602"/>
        <dbReference type="EC" id="2.7.7.59"/>
    </reaction>
</comment>
<feature type="domain" description="ACT" evidence="8">
    <location>
        <begin position="667"/>
        <end position="746"/>
    </location>
</feature>
<comment type="similarity">
    <text evidence="7">Belongs to the GlnD family.</text>
</comment>
<dbReference type="SUPFAM" id="SSF55021">
    <property type="entry name" value="ACT-like"/>
    <property type="match status" value="2"/>
</dbReference>
<dbReference type="NCBIfam" id="TIGR01693">
    <property type="entry name" value="UTase_glnD"/>
    <property type="match status" value="1"/>
</dbReference>
<dbReference type="Gene3D" id="3.30.70.260">
    <property type="match status" value="1"/>
</dbReference>
<keyword evidence="4 7" id="KW-0378">Hydrolase</keyword>
<dbReference type="InterPro" id="IPR010043">
    <property type="entry name" value="UTase/UR"/>
</dbReference>
<dbReference type="RefSeq" id="WP_014111557.1">
    <property type="nucleotide sequence ID" value="NC_016043.1"/>
</dbReference>
<keyword evidence="2 7" id="KW-0548">Nucleotidyltransferase</keyword>
<dbReference type="EC" id="3.1.4.-" evidence="7"/>